<organism evidence="4 7">
    <name type="scientific">Didymodactylos carnosus</name>
    <dbReference type="NCBI Taxonomy" id="1234261"/>
    <lineage>
        <taxon>Eukaryota</taxon>
        <taxon>Metazoa</taxon>
        <taxon>Spiralia</taxon>
        <taxon>Gnathifera</taxon>
        <taxon>Rotifera</taxon>
        <taxon>Eurotatoria</taxon>
        <taxon>Bdelloidea</taxon>
        <taxon>Philodinida</taxon>
        <taxon>Philodinidae</taxon>
        <taxon>Didymodactylos</taxon>
    </lineage>
</organism>
<evidence type="ECO:0000259" key="2">
    <source>
        <dbReference type="PROSITE" id="PS51886"/>
    </source>
</evidence>
<evidence type="ECO:0000256" key="1">
    <source>
        <dbReference type="SAM" id="MobiDB-lite"/>
    </source>
</evidence>
<dbReference type="OrthoDB" id="9984961at2759"/>
<dbReference type="EMBL" id="CAJOBC010001184">
    <property type="protein sequence ID" value="CAF3661939.1"/>
    <property type="molecule type" value="Genomic_DNA"/>
</dbReference>
<name>A0A813Y0Q4_9BILA</name>
<dbReference type="Proteomes" id="UP000681722">
    <property type="component" value="Unassembled WGS sequence"/>
</dbReference>
<dbReference type="PROSITE" id="PS51886">
    <property type="entry name" value="TLDC"/>
    <property type="match status" value="1"/>
</dbReference>
<feature type="region of interest" description="Disordered" evidence="1">
    <location>
        <begin position="49"/>
        <end position="73"/>
    </location>
</feature>
<evidence type="ECO:0000313" key="3">
    <source>
        <dbReference type="EMBL" id="CAF0825844.1"/>
    </source>
</evidence>
<feature type="region of interest" description="Disordered" evidence="1">
    <location>
        <begin position="87"/>
        <end position="145"/>
    </location>
</feature>
<dbReference type="Proteomes" id="UP000682733">
    <property type="component" value="Unassembled WGS sequence"/>
</dbReference>
<dbReference type="PANTHER" id="PTHR23354">
    <property type="entry name" value="NUCLEOLAR PROTEIN 7/ESTROGEN RECEPTOR COACTIVATOR-RELATED"/>
    <property type="match status" value="1"/>
</dbReference>
<keyword evidence="7" id="KW-1185">Reference proteome</keyword>
<proteinExistence type="predicted"/>
<feature type="compositionally biased region" description="Basic and acidic residues" evidence="1">
    <location>
        <begin position="51"/>
        <end position="73"/>
    </location>
</feature>
<dbReference type="EMBL" id="CAJOBA010001705">
    <property type="protein sequence ID" value="CAF3610346.1"/>
    <property type="molecule type" value="Genomic_DNA"/>
</dbReference>
<dbReference type="InterPro" id="IPR006571">
    <property type="entry name" value="TLDc_dom"/>
</dbReference>
<feature type="domain" description="TLDc" evidence="2">
    <location>
        <begin position="175"/>
        <end position="349"/>
    </location>
</feature>
<accession>A0A813Y0Q4</accession>
<evidence type="ECO:0000313" key="7">
    <source>
        <dbReference type="Proteomes" id="UP000663829"/>
    </source>
</evidence>
<dbReference type="Proteomes" id="UP000677228">
    <property type="component" value="Unassembled WGS sequence"/>
</dbReference>
<dbReference type="Pfam" id="PF07534">
    <property type="entry name" value="TLD"/>
    <property type="match status" value="1"/>
</dbReference>
<dbReference type="AlphaFoldDB" id="A0A813Y0Q4"/>
<gene>
    <name evidence="4" type="ORF">GPM918_LOCUS7301</name>
    <name evidence="3" type="ORF">OVA965_LOCUS5891</name>
    <name evidence="6" type="ORF">SRO942_LOCUS7301</name>
    <name evidence="5" type="ORF">TMI583_LOCUS5888</name>
</gene>
<dbReference type="EMBL" id="CAJNOK010001705">
    <property type="protein sequence ID" value="CAF0825844.1"/>
    <property type="molecule type" value="Genomic_DNA"/>
</dbReference>
<feature type="compositionally biased region" description="Basic and acidic residues" evidence="1">
    <location>
        <begin position="112"/>
        <end position="123"/>
    </location>
</feature>
<evidence type="ECO:0000313" key="4">
    <source>
        <dbReference type="EMBL" id="CAF0875006.1"/>
    </source>
</evidence>
<evidence type="ECO:0000313" key="6">
    <source>
        <dbReference type="EMBL" id="CAF3661939.1"/>
    </source>
</evidence>
<protein>
    <recommendedName>
        <fullName evidence="2">TLDc domain-containing protein</fullName>
    </recommendedName>
</protein>
<evidence type="ECO:0000313" key="5">
    <source>
        <dbReference type="EMBL" id="CAF3610346.1"/>
    </source>
</evidence>
<sequence>MYDHEVQQIIVDLELHTNRINELQRLLADEMRLYSTKMNEFQQKITTMHNIKPDEHDQQKKQNTEESKEDKPEANVVVIYKKRSPSVHSVEDFPPNFLPHQQKKQNTEDSDSDKLEVKESDVIHKKRSSSVHSVEDYNSNKSTEISKSASNQISWKQVEMKSDEILTEVHDDEQLFFNGSLLTLEHQFLLNKFCGKPKQKWQLIYKATRDDFSSASFHRLCDSQCPTITVIQATNGSLFGGYANVPWSSTDQYVKDSSAFLFTLTNPHHISPTKYYNYQFPQFAVRHHIEFGPTFGGGSDIKIESDSNKNDNSYINFPHSYTDTTRKGRVTFTGSKNFTTNDIEVYVQLT</sequence>
<comment type="caution">
    <text evidence="4">The sequence shown here is derived from an EMBL/GenBank/DDBJ whole genome shotgun (WGS) entry which is preliminary data.</text>
</comment>
<feature type="compositionally biased region" description="Polar residues" evidence="1">
    <location>
        <begin position="130"/>
        <end position="145"/>
    </location>
</feature>
<dbReference type="Proteomes" id="UP000663829">
    <property type="component" value="Unassembled WGS sequence"/>
</dbReference>
<dbReference type="SMART" id="SM00584">
    <property type="entry name" value="TLDc"/>
    <property type="match status" value="1"/>
</dbReference>
<reference evidence="4" key="1">
    <citation type="submission" date="2021-02" db="EMBL/GenBank/DDBJ databases">
        <authorList>
            <person name="Nowell W R."/>
        </authorList>
    </citation>
    <scope>NUCLEOTIDE SEQUENCE</scope>
</reference>
<dbReference type="EMBL" id="CAJNOQ010001184">
    <property type="protein sequence ID" value="CAF0875006.1"/>
    <property type="molecule type" value="Genomic_DNA"/>
</dbReference>